<evidence type="ECO:0000256" key="6">
    <source>
        <dbReference type="ARBA" id="ARBA00022927"/>
    </source>
</evidence>
<feature type="transmembrane region" description="Helical" evidence="10">
    <location>
        <begin position="665"/>
        <end position="687"/>
    </location>
</feature>
<comment type="similarity">
    <text evidence="2">Belongs to the oligopeptide OPT transporter family.</text>
</comment>
<comment type="subcellular location">
    <subcellularLocation>
        <location evidence="1">Membrane</location>
        <topology evidence="1">Multi-pass membrane protein</topology>
    </subcellularLocation>
</comment>
<dbReference type="GO" id="GO:0035673">
    <property type="term" value="F:oligopeptide transmembrane transporter activity"/>
    <property type="evidence" value="ECO:0007669"/>
    <property type="project" value="InterPro"/>
</dbReference>
<evidence type="ECO:0000256" key="8">
    <source>
        <dbReference type="ARBA" id="ARBA00023136"/>
    </source>
</evidence>
<evidence type="ECO:0000256" key="4">
    <source>
        <dbReference type="ARBA" id="ARBA00022692"/>
    </source>
</evidence>
<dbReference type="Proteomes" id="UP001175000">
    <property type="component" value="Unassembled WGS sequence"/>
</dbReference>
<keyword evidence="5" id="KW-0571">Peptide transport</keyword>
<keyword evidence="3" id="KW-0813">Transport</keyword>
<proteinExistence type="inferred from homology"/>
<keyword evidence="6" id="KW-0653">Protein transport</keyword>
<dbReference type="PANTHER" id="PTHR22601">
    <property type="entry name" value="ISP4 LIKE PROTEIN"/>
    <property type="match status" value="1"/>
</dbReference>
<feature type="transmembrane region" description="Helical" evidence="10">
    <location>
        <begin position="389"/>
        <end position="408"/>
    </location>
</feature>
<dbReference type="Pfam" id="PF03169">
    <property type="entry name" value="OPT"/>
    <property type="match status" value="1"/>
</dbReference>
<feature type="transmembrane region" description="Helical" evidence="10">
    <location>
        <begin position="632"/>
        <end position="653"/>
    </location>
</feature>
<feature type="transmembrane region" description="Helical" evidence="10">
    <location>
        <begin position="522"/>
        <end position="542"/>
    </location>
</feature>
<dbReference type="NCBIfam" id="TIGR00727">
    <property type="entry name" value="ISP4_OPT"/>
    <property type="match status" value="1"/>
</dbReference>
<evidence type="ECO:0000313" key="12">
    <source>
        <dbReference type="Proteomes" id="UP001175000"/>
    </source>
</evidence>
<evidence type="ECO:0000256" key="3">
    <source>
        <dbReference type="ARBA" id="ARBA00022448"/>
    </source>
</evidence>
<evidence type="ECO:0000313" key="11">
    <source>
        <dbReference type="EMBL" id="KAK0611425.1"/>
    </source>
</evidence>
<feature type="transmembrane region" description="Helical" evidence="10">
    <location>
        <begin position="777"/>
        <end position="800"/>
    </location>
</feature>
<reference evidence="11" key="1">
    <citation type="submission" date="2023-06" db="EMBL/GenBank/DDBJ databases">
        <title>Genome-scale phylogeny and comparative genomics of the fungal order Sordariales.</title>
        <authorList>
            <consortium name="Lawrence Berkeley National Laboratory"/>
            <person name="Hensen N."/>
            <person name="Bonometti L."/>
            <person name="Westerberg I."/>
            <person name="Brannstrom I.O."/>
            <person name="Guillou S."/>
            <person name="Cros-Aarteil S."/>
            <person name="Calhoun S."/>
            <person name="Haridas S."/>
            <person name="Kuo A."/>
            <person name="Mondo S."/>
            <person name="Pangilinan J."/>
            <person name="Riley R."/>
            <person name="Labutti K."/>
            <person name="Andreopoulos B."/>
            <person name="Lipzen A."/>
            <person name="Chen C."/>
            <person name="Yanf M."/>
            <person name="Daum C."/>
            <person name="Ng V."/>
            <person name="Clum A."/>
            <person name="Steindorff A."/>
            <person name="Ohm R."/>
            <person name="Martin F."/>
            <person name="Silar P."/>
            <person name="Natvig D."/>
            <person name="Lalanne C."/>
            <person name="Gautier V."/>
            <person name="Ament-Velasquez S.L."/>
            <person name="Kruys A."/>
            <person name="Hutchinson M.I."/>
            <person name="Powell A.J."/>
            <person name="Barry K."/>
            <person name="Miller A.N."/>
            <person name="Grigoriev I.V."/>
            <person name="Debuchy R."/>
            <person name="Gladieux P."/>
            <person name="Thoren M.H."/>
            <person name="Johannesson H."/>
        </authorList>
    </citation>
    <scope>NUCLEOTIDE SEQUENCE</scope>
    <source>
        <strain evidence="11">CBS 606.72</strain>
    </source>
</reference>
<dbReference type="AlphaFoldDB" id="A0AA39WC03"/>
<evidence type="ECO:0000256" key="9">
    <source>
        <dbReference type="SAM" id="MobiDB-lite"/>
    </source>
</evidence>
<evidence type="ECO:0000256" key="1">
    <source>
        <dbReference type="ARBA" id="ARBA00004141"/>
    </source>
</evidence>
<evidence type="ECO:0000256" key="5">
    <source>
        <dbReference type="ARBA" id="ARBA00022856"/>
    </source>
</evidence>
<name>A0AA39WC03_9PEZI</name>
<organism evidence="11 12">
    <name type="scientific">Immersiella caudata</name>
    <dbReference type="NCBI Taxonomy" id="314043"/>
    <lineage>
        <taxon>Eukaryota</taxon>
        <taxon>Fungi</taxon>
        <taxon>Dikarya</taxon>
        <taxon>Ascomycota</taxon>
        <taxon>Pezizomycotina</taxon>
        <taxon>Sordariomycetes</taxon>
        <taxon>Sordariomycetidae</taxon>
        <taxon>Sordariales</taxon>
        <taxon>Lasiosphaeriaceae</taxon>
        <taxon>Immersiella</taxon>
    </lineage>
</organism>
<feature type="transmembrane region" description="Helical" evidence="10">
    <location>
        <begin position="130"/>
        <end position="150"/>
    </location>
</feature>
<feature type="transmembrane region" description="Helical" evidence="10">
    <location>
        <begin position="458"/>
        <end position="477"/>
    </location>
</feature>
<dbReference type="NCBIfam" id="TIGR00728">
    <property type="entry name" value="OPT_sfam"/>
    <property type="match status" value="1"/>
</dbReference>
<comment type="caution">
    <text evidence="11">The sequence shown here is derived from an EMBL/GenBank/DDBJ whole genome shotgun (WGS) entry which is preliminary data.</text>
</comment>
<evidence type="ECO:0000256" key="10">
    <source>
        <dbReference type="SAM" id="Phobius"/>
    </source>
</evidence>
<feature type="transmembrane region" description="Helical" evidence="10">
    <location>
        <begin position="307"/>
        <end position="323"/>
    </location>
</feature>
<feature type="region of interest" description="Disordered" evidence="9">
    <location>
        <begin position="1"/>
        <end position="24"/>
    </location>
</feature>
<sequence length="843" mass="94853">MEKTSFSRTEKAETHEAPLDRSVETELNVTEADLREAKVLADGMTLTEVKKLMENVLRIHARDPNFPQTVLDRIVEFLGNDDIFANPDAHERLIYEMKVEAALITNNSPYSEVRSVVDNHDDPTMPSSTIRVWIIGLAFSCALAAINQLFSIRMPPIAVASNVAQLLAYPVGRFSSRVLPDWGVTLWGTRHSLNPGPFSRKEHMLITIMATVATSQPYTNYIIWTQYLKQYFGQEYARNFYYQILIALSTNLIGYGMAGMTRRFLVYPTYCVWPASLSTIALNSAFHGRENPAVEGPFRRIYRVSRYKFFLLAFVAMFVYFWIPDNIFTALSRFSWITWIAPTSVMLNAVSGFNNGLGFNPWPTFDWNVVAGTGPDPLMVPFFSTLNRFLGQLISGFVILAFWCLNAWGTSYLPINSNFVYDNTGHRYNVSHAINEKGLFDAEKYEAYSPAYLAAGNLVVYLFFFAVYPATLTYVFLNHRYEIATGFKTLIWSFWKSENPEASEYKDVHNRLMAAYPEAPNWWYLVLLLSAIGCGVGGIAGWETYTTPAVVFYGLLLCIIFVVPAGMVIAITGIEVTLNVLAEFIGGSIVEGNALAMNFFKSYGYVTCSHTLSFANDLKLAHYVKIPPRHTFMAQVVATIFSTFICTGILNYQMHDIPGVCTPEAANSMTCPGINTFFTASVLWGTIGPKKVFGNGGQYTALMVGWPLGVAIPLLVWGLQRQFPRQKWMRQIQPVLLLNGALNWAPYNLSWTFPTVWIGWLSWIWCKNRFVGFWSKYNFVLSAAFTTGISIAAIIIFFALDLEGRAPDWWGNSVVYQGCEADACPLKELKPGEYIGPGPGDFR</sequence>
<evidence type="ECO:0000256" key="2">
    <source>
        <dbReference type="ARBA" id="ARBA00008807"/>
    </source>
</evidence>
<dbReference type="EMBL" id="JAULSU010000007">
    <property type="protein sequence ID" value="KAK0611425.1"/>
    <property type="molecule type" value="Genomic_DNA"/>
</dbReference>
<keyword evidence="12" id="KW-1185">Reference proteome</keyword>
<dbReference type="GO" id="GO:0016020">
    <property type="term" value="C:membrane"/>
    <property type="evidence" value="ECO:0007669"/>
    <property type="project" value="UniProtKB-SubCell"/>
</dbReference>
<dbReference type="InterPro" id="IPR004813">
    <property type="entry name" value="OPT"/>
</dbReference>
<keyword evidence="8 10" id="KW-0472">Membrane</keyword>
<dbReference type="InterPro" id="IPR004648">
    <property type="entry name" value="Oligpept_transpt"/>
</dbReference>
<protein>
    <submittedName>
        <fullName evidence="11">OPT oligopeptide transporter protein-domain-containing protein</fullName>
    </submittedName>
</protein>
<keyword evidence="7 10" id="KW-1133">Transmembrane helix</keyword>
<feature type="transmembrane region" description="Helical" evidence="10">
    <location>
        <begin position="240"/>
        <end position="258"/>
    </location>
</feature>
<feature type="transmembrane region" description="Helical" evidence="10">
    <location>
        <begin position="549"/>
        <end position="574"/>
    </location>
</feature>
<accession>A0AA39WC03</accession>
<feature type="transmembrane region" description="Helical" evidence="10">
    <location>
        <begin position="699"/>
        <end position="720"/>
    </location>
</feature>
<feature type="transmembrane region" description="Helical" evidence="10">
    <location>
        <begin position="264"/>
        <end position="286"/>
    </location>
</feature>
<keyword evidence="4 10" id="KW-0812">Transmembrane</keyword>
<dbReference type="GO" id="GO:0015031">
    <property type="term" value="P:protein transport"/>
    <property type="evidence" value="ECO:0007669"/>
    <property type="project" value="UniProtKB-KW"/>
</dbReference>
<evidence type="ECO:0000256" key="7">
    <source>
        <dbReference type="ARBA" id="ARBA00022989"/>
    </source>
</evidence>
<gene>
    <name evidence="11" type="ORF">B0T14DRAFT_441379</name>
</gene>